<sequence length="88" mass="10632">MKNINTPEELYEELDKLSKEHSVSHFYVPGKGTFTLAYEEREKTVQEEMEEDDELREMINESRKEYREGKYRTTDEIIESLYKEDSNE</sequence>
<evidence type="ECO:0000313" key="1">
    <source>
        <dbReference type="EMBL" id="GGB44770.1"/>
    </source>
</evidence>
<organism evidence="1 2">
    <name type="scientific">Lentibacillus populi</name>
    <dbReference type="NCBI Taxonomy" id="1827502"/>
    <lineage>
        <taxon>Bacteria</taxon>
        <taxon>Bacillati</taxon>
        <taxon>Bacillota</taxon>
        <taxon>Bacilli</taxon>
        <taxon>Bacillales</taxon>
        <taxon>Bacillaceae</taxon>
        <taxon>Lentibacillus</taxon>
    </lineage>
</organism>
<proteinExistence type="predicted"/>
<protein>
    <submittedName>
        <fullName evidence="1">Uncharacterized protein</fullName>
    </submittedName>
</protein>
<comment type="caution">
    <text evidence="1">The sequence shown here is derived from an EMBL/GenBank/DDBJ whole genome shotgun (WGS) entry which is preliminary data.</text>
</comment>
<reference evidence="1" key="2">
    <citation type="submission" date="2020-09" db="EMBL/GenBank/DDBJ databases">
        <authorList>
            <person name="Sun Q."/>
            <person name="Zhou Y."/>
        </authorList>
    </citation>
    <scope>NUCLEOTIDE SEQUENCE</scope>
    <source>
        <strain evidence="1">CGMCC 1.15454</strain>
    </source>
</reference>
<dbReference type="AlphaFoldDB" id="A0A9W5TYD4"/>
<reference evidence="1" key="1">
    <citation type="journal article" date="2014" name="Int. J. Syst. Evol. Microbiol.">
        <title>Complete genome sequence of Corynebacterium casei LMG S-19264T (=DSM 44701T), isolated from a smear-ripened cheese.</title>
        <authorList>
            <consortium name="US DOE Joint Genome Institute (JGI-PGF)"/>
            <person name="Walter F."/>
            <person name="Albersmeier A."/>
            <person name="Kalinowski J."/>
            <person name="Ruckert C."/>
        </authorList>
    </citation>
    <scope>NUCLEOTIDE SEQUENCE</scope>
    <source>
        <strain evidence="1">CGMCC 1.15454</strain>
    </source>
</reference>
<accession>A0A9W5TYD4</accession>
<dbReference type="Proteomes" id="UP000621492">
    <property type="component" value="Unassembled WGS sequence"/>
</dbReference>
<gene>
    <name evidence="1" type="ORF">GCM10011409_22970</name>
</gene>
<keyword evidence="2" id="KW-1185">Reference proteome</keyword>
<name>A0A9W5TYD4_9BACI</name>
<evidence type="ECO:0000313" key="2">
    <source>
        <dbReference type="Proteomes" id="UP000621492"/>
    </source>
</evidence>
<dbReference type="EMBL" id="BMJD01000016">
    <property type="protein sequence ID" value="GGB44770.1"/>
    <property type="molecule type" value="Genomic_DNA"/>
</dbReference>
<dbReference type="RefSeq" id="WP_188725217.1">
    <property type="nucleotide sequence ID" value="NZ_BMJD01000016.1"/>
</dbReference>